<evidence type="ECO:0000259" key="2">
    <source>
        <dbReference type="Pfam" id="PF05729"/>
    </source>
</evidence>
<dbReference type="Gene3D" id="3.40.50.300">
    <property type="entry name" value="P-loop containing nucleotide triphosphate hydrolases"/>
    <property type="match status" value="1"/>
</dbReference>
<name>A0ABW7EWM0_9BURK</name>
<proteinExistence type="predicted"/>
<dbReference type="Proteomes" id="UP001606300">
    <property type="component" value="Unassembled WGS sequence"/>
</dbReference>
<sequence>MNQVRELPDSWQVLLKALDDPGLSLGEVLQRYMDAGSGNEKSAAWKPTSLASRLGMDRRSITDYMKDRSTPPLKFNTFGKITDCTFGRLMQTLGIASFNGGVFEPIERREAEFKGFLEKHRRATESTPEAEDGLSRFLAWRRMDFEGGTLWNFVPLRLMPAVSYDSPQQTTDQRPSASTFDSVSALLDSDKAAPFWILLGEPGSGKSTLLRAHEYRCLSERAAAKPELCLLFGLNAYTAESRLDPWDWVQHRWAQQWSSKWGLQPSLPELQTSYRLRLLFDGLNEIAADNPEARHGAVARFMEFAEDAVPKRGLLPPVFTVRTLNYTTTSSQHHRAPRHAMVDSLDRERIQRFIEQHFSTKNHPLWIALSNDESLRHLKLQELFGNPFNLRTQCTIYTRRTSGEKAEEQIARHATLRNRADLIAAMLWDRIRDQISRRPPPHWAFVDTLLTEDDRYLVASLAFGEIALGRSMRMNCGLIDGIDRLAYGVHLRHSGSRGRFSPTDAKNALGHPLAAELWWEALKALNVVRRVADTPGQNEFEFTHQLVQEFFAARWLANGASDEKLKTELNASVDLLGGTASPWEECVKMAAQLSADPAKVIATLIEANSFALAARTIKHLDDFVDTRSYRAVVAGQLFKKMQHASPPHPGSFSAAEALGTLGDSIRYQDAAGEHGRFLVPKAQYWGWIEPGTYPLGQIPTPTVIEAGFRIAYASVTNAEFACFVESGGYGLEAGGIAPASPPAWWQGDAAVTYWREQWRSNSHDGRSKAGRLSSPDSWGSAGNSNGLYPVTGVSFYEAQAYCCWLSAQTGKTVRLPTDVEWEAAARGIEGRPWPWGDGAPSDGAIDSRRLGLPSFPASPVALDVARSTPGGLFDLSGFMWQWTNSVFDPSEKFIDPDMKVCGARPDVRRRENPGRRHGQLGFRIVMID</sequence>
<feature type="domain" description="Sulfatase-modifying factor enzyme-like" evidence="1">
    <location>
        <begin position="699"/>
        <end position="893"/>
    </location>
</feature>
<dbReference type="Gene3D" id="3.90.1580.10">
    <property type="entry name" value="paralog of FGE (formylglycine-generating enzyme)"/>
    <property type="match status" value="1"/>
</dbReference>
<accession>A0ABW7EWM0</accession>
<dbReference type="EMBL" id="JBIGHY010000018">
    <property type="protein sequence ID" value="MFG6417219.1"/>
    <property type="molecule type" value="Genomic_DNA"/>
</dbReference>
<organism evidence="3 4">
    <name type="scientific">Pelomonas dachongensis</name>
    <dbReference type="NCBI Taxonomy" id="3299029"/>
    <lineage>
        <taxon>Bacteria</taxon>
        <taxon>Pseudomonadati</taxon>
        <taxon>Pseudomonadota</taxon>
        <taxon>Betaproteobacteria</taxon>
        <taxon>Burkholderiales</taxon>
        <taxon>Sphaerotilaceae</taxon>
        <taxon>Roseateles</taxon>
    </lineage>
</organism>
<dbReference type="InterPro" id="IPR027417">
    <property type="entry name" value="P-loop_NTPase"/>
</dbReference>
<dbReference type="InterPro" id="IPR005532">
    <property type="entry name" value="SUMF_dom"/>
</dbReference>
<dbReference type="InterPro" id="IPR042095">
    <property type="entry name" value="SUMF_sf"/>
</dbReference>
<dbReference type="Pfam" id="PF03781">
    <property type="entry name" value="FGE-sulfatase"/>
    <property type="match status" value="1"/>
</dbReference>
<reference evidence="3 4" key="1">
    <citation type="submission" date="2024-09" db="EMBL/GenBank/DDBJ databases">
        <title>Novel species of the genus Pelomonas and Roseateles isolated from streams.</title>
        <authorList>
            <person name="Lu H."/>
        </authorList>
    </citation>
    <scope>NUCLEOTIDE SEQUENCE [LARGE SCALE GENOMIC DNA]</scope>
    <source>
        <strain evidence="3 4">DC23W</strain>
    </source>
</reference>
<evidence type="ECO:0000313" key="3">
    <source>
        <dbReference type="EMBL" id="MFG6417219.1"/>
    </source>
</evidence>
<dbReference type="InterPro" id="IPR051043">
    <property type="entry name" value="Sulfatase_Mod_Factor_Kinase"/>
</dbReference>
<feature type="domain" description="NACHT" evidence="2">
    <location>
        <begin position="197"/>
        <end position="360"/>
    </location>
</feature>
<dbReference type="Pfam" id="PF05729">
    <property type="entry name" value="NACHT"/>
    <property type="match status" value="1"/>
</dbReference>
<comment type="caution">
    <text evidence="3">The sequence shown here is derived from an EMBL/GenBank/DDBJ whole genome shotgun (WGS) entry which is preliminary data.</text>
</comment>
<protein>
    <submittedName>
        <fullName evidence="3">SUMF1/EgtB/PvdO family nonheme iron enzyme</fullName>
    </submittedName>
</protein>
<dbReference type="InterPro" id="IPR007111">
    <property type="entry name" value="NACHT_NTPase"/>
</dbReference>
<dbReference type="SUPFAM" id="SSF56436">
    <property type="entry name" value="C-type lectin-like"/>
    <property type="match status" value="1"/>
</dbReference>
<keyword evidence="4" id="KW-1185">Reference proteome</keyword>
<gene>
    <name evidence="3" type="ORF">ACG02S_25320</name>
</gene>
<evidence type="ECO:0000259" key="1">
    <source>
        <dbReference type="Pfam" id="PF03781"/>
    </source>
</evidence>
<evidence type="ECO:0000313" key="4">
    <source>
        <dbReference type="Proteomes" id="UP001606300"/>
    </source>
</evidence>
<dbReference type="InterPro" id="IPR016187">
    <property type="entry name" value="CTDL_fold"/>
</dbReference>
<dbReference type="PANTHER" id="PTHR23150">
    <property type="entry name" value="SULFATASE MODIFYING FACTOR 1, 2"/>
    <property type="match status" value="1"/>
</dbReference>